<dbReference type="GO" id="GO:0065003">
    <property type="term" value="P:protein-containing complex assembly"/>
    <property type="evidence" value="ECO:0007669"/>
    <property type="project" value="EnsemblFungi"/>
</dbReference>
<keyword evidence="5 8" id="KW-0406">Ion transport</keyword>
<evidence type="ECO:0000256" key="5">
    <source>
        <dbReference type="ARBA" id="ARBA00023065"/>
    </source>
</evidence>
<sequence>MRPLAARPVMGLALRGYASQVDPKTKAQAIIDALPGSNLISKTGILATSSAAAIYAVSNSLYVVNAETCLLVVFGAFLYVMSKTAAPAYKDWAEGHISTIRGALDKAREGHVVAVKERIESVNQLKDVVATTKDLFALSKETVELEAKAFEAKQKVEFAHEAKSVLDSWVRYEGQVRQREQKELAEAVIAKIEKEVSTKKFQQSVLNQAVADIEQLFAKKA</sequence>
<keyword evidence="1 8" id="KW-0813">Transport</keyword>
<dbReference type="EMBL" id="CP014501">
    <property type="protein sequence ID" value="ANB12494.1"/>
    <property type="molecule type" value="Genomic_DNA"/>
</dbReference>
<keyword evidence="2 8" id="KW-0138">CF(0)</keyword>
<dbReference type="InterPro" id="IPR013837">
    <property type="entry name" value="ATP_synth_F0_suB"/>
</dbReference>
<organism evidence="9 10">
    <name type="scientific">Sugiyamaella lignohabitans</name>
    <dbReference type="NCBI Taxonomy" id="796027"/>
    <lineage>
        <taxon>Eukaryota</taxon>
        <taxon>Fungi</taxon>
        <taxon>Dikarya</taxon>
        <taxon>Ascomycota</taxon>
        <taxon>Saccharomycotina</taxon>
        <taxon>Dipodascomycetes</taxon>
        <taxon>Dipodascales</taxon>
        <taxon>Trichomonascaceae</taxon>
        <taxon>Sugiyamaella</taxon>
    </lineage>
</organism>
<evidence type="ECO:0000256" key="8">
    <source>
        <dbReference type="RuleBase" id="RU368017"/>
    </source>
</evidence>
<keyword evidence="3 8" id="KW-0375">Hydrogen ion transport</keyword>
<dbReference type="Proteomes" id="UP000189580">
    <property type="component" value="Chromosome a"/>
</dbReference>
<name>A0A167D550_9ASCO</name>
<evidence type="ECO:0000313" key="10">
    <source>
        <dbReference type="Proteomes" id="UP000189580"/>
    </source>
</evidence>
<dbReference type="Pfam" id="PF05405">
    <property type="entry name" value="Mt_ATP-synt_B"/>
    <property type="match status" value="1"/>
</dbReference>
<evidence type="ECO:0000256" key="1">
    <source>
        <dbReference type="ARBA" id="ARBA00022448"/>
    </source>
</evidence>
<evidence type="ECO:0000256" key="7">
    <source>
        <dbReference type="ARBA" id="ARBA00023136"/>
    </source>
</evidence>
<dbReference type="Gene3D" id="1.20.5.2210">
    <property type="match status" value="1"/>
</dbReference>
<evidence type="ECO:0000256" key="4">
    <source>
        <dbReference type="ARBA" id="ARBA00022792"/>
    </source>
</evidence>
<keyword evidence="6 8" id="KW-0496">Mitochondrion</keyword>
<dbReference type="GO" id="GO:0046961">
    <property type="term" value="F:proton-transporting ATPase activity, rotational mechanism"/>
    <property type="evidence" value="ECO:0007669"/>
    <property type="project" value="EnsemblFungi"/>
</dbReference>
<evidence type="ECO:0000256" key="3">
    <source>
        <dbReference type="ARBA" id="ARBA00022781"/>
    </source>
</evidence>
<dbReference type="FunFam" id="1.20.5.2210:FF:000002">
    <property type="entry name" value="ATP synthase subunit 4 mitochondrial"/>
    <property type="match status" value="1"/>
</dbReference>
<protein>
    <recommendedName>
        <fullName evidence="8">ATP synthase subunit 4</fullName>
    </recommendedName>
</protein>
<keyword evidence="7 8" id="KW-0472">Membrane</keyword>
<accession>A0A167D550</accession>
<dbReference type="GO" id="GO:0005743">
    <property type="term" value="C:mitochondrial inner membrane"/>
    <property type="evidence" value="ECO:0007669"/>
    <property type="project" value="UniProtKB-SubCell"/>
</dbReference>
<proteinExistence type="inferred from homology"/>
<dbReference type="RefSeq" id="XP_018734971.1">
    <property type="nucleotide sequence ID" value="XM_018882710.1"/>
</dbReference>
<gene>
    <name evidence="9" type="primary">ATP4</name>
    <name evidence="9" type="ORF">AWJ20_750</name>
</gene>
<reference evidence="9 10" key="1">
    <citation type="submission" date="2016-02" db="EMBL/GenBank/DDBJ databases">
        <title>Complete genome sequence and transcriptome regulation of the pentose utilising yeast Sugiyamaella lignohabitans.</title>
        <authorList>
            <person name="Bellasio M."/>
            <person name="Peymann A."/>
            <person name="Valli M."/>
            <person name="Sipitzky M."/>
            <person name="Graf A."/>
            <person name="Sauer M."/>
            <person name="Marx H."/>
            <person name="Mattanovich D."/>
        </authorList>
    </citation>
    <scope>NUCLEOTIDE SEQUENCE [LARGE SCALE GENOMIC DNA]</scope>
    <source>
        <strain evidence="9 10">CBS 10342</strain>
    </source>
</reference>
<dbReference type="PANTHER" id="PTHR12733">
    <property type="entry name" value="MITOCHONDRIAL ATP SYNTHASE B CHAIN"/>
    <property type="match status" value="1"/>
</dbReference>
<evidence type="ECO:0000313" key="9">
    <source>
        <dbReference type="EMBL" id="ANB12494.1"/>
    </source>
</evidence>
<comment type="subunit">
    <text evidence="8">F-type ATPases have 2 components, CF(1) - the catalytic core - and CF(0) - the membrane proton channel. In yeast, the dimeric form of ATP synthase consists of 17 polypeptides: alpha, beta, gamma, delta, epsilon, 4 (B), 5 (OSCP), 6 (A), 8, 9 (C), d, E (Tim11), f, g, h, i/j and k.</text>
</comment>
<dbReference type="InterPro" id="IPR008688">
    <property type="entry name" value="ATP_synth_Bsub_B/MI25"/>
</dbReference>
<dbReference type="SUPFAM" id="SSF161060">
    <property type="entry name" value="ATP synthase B chain-like"/>
    <property type="match status" value="1"/>
</dbReference>
<keyword evidence="4 8" id="KW-0999">Mitochondrion inner membrane</keyword>
<comment type="subcellular location">
    <subcellularLocation>
        <location evidence="8">Mitochondrion</location>
    </subcellularLocation>
    <subcellularLocation>
        <location evidence="8">Mitochondrion inner membrane</location>
    </subcellularLocation>
</comment>
<dbReference type="AlphaFoldDB" id="A0A167D550"/>
<comment type="function">
    <text evidence="8">Subunit b, of the mitochondrial membrane ATP synthase complex (F(1)F(0) ATP synthase or Complex V) that produces ATP from ADP in the presence of a proton gradient across the membrane which is generated by electron transport complexes of the respiratory chain. ATP synthase complex consist of a soluble F(1) head domain - the catalytic core - and a membrane F(1) domain - the membrane proton channel. These two domains are linked by a central stalk rotating inside the F(1) region and a stationary peripheral stalk. During catalysis, ATP synthesis in the catalytic domain of F(1) is coupled via a rotary mechanism of the central stalk subunits to proton translocation. In vivo, can only synthesize ATP although its ATP hydrolase activity can be activated artificially in vitro. Part of the complex F(0) domain. Part of the complex F(0) domain and the peripheric stalk, which acts as a stator to hold the catalytic alpha(3)beta(3) subcomplex and subunit a/ATP6 static relative to the rotary elements.</text>
</comment>
<evidence type="ECO:0000256" key="6">
    <source>
        <dbReference type="ARBA" id="ARBA00023128"/>
    </source>
</evidence>
<dbReference type="GeneID" id="30037817"/>
<dbReference type="KEGG" id="slb:AWJ20_750"/>
<keyword evidence="10" id="KW-1185">Reference proteome</keyword>
<evidence type="ECO:0000256" key="2">
    <source>
        <dbReference type="ARBA" id="ARBA00022547"/>
    </source>
</evidence>
<dbReference type="OrthoDB" id="67388at2759"/>
<dbReference type="GO" id="GO:0045259">
    <property type="term" value="C:proton-transporting ATP synthase complex"/>
    <property type="evidence" value="ECO:0007669"/>
    <property type="project" value="UniProtKB-KW"/>
</dbReference>
<comment type="similarity">
    <text evidence="8">Belongs to the eukaryotic ATPase B chain family.</text>
</comment>
<dbReference type="GO" id="GO:0046933">
    <property type="term" value="F:proton-transporting ATP synthase activity, rotational mechanism"/>
    <property type="evidence" value="ECO:0007669"/>
    <property type="project" value="EnsemblFungi"/>
</dbReference>
<dbReference type="PANTHER" id="PTHR12733:SF3">
    <property type="entry name" value="ATP SYNTHASE F(0) COMPLEX SUBUNIT B1, MITOCHONDRIAL"/>
    <property type="match status" value="1"/>
</dbReference>